<evidence type="ECO:0000313" key="3">
    <source>
        <dbReference type="EMBL" id="KAK6502399.1"/>
    </source>
</evidence>
<feature type="compositionally biased region" description="Low complexity" evidence="1">
    <location>
        <begin position="36"/>
        <end position="48"/>
    </location>
</feature>
<evidence type="ECO:0000256" key="2">
    <source>
        <dbReference type="SAM" id="Phobius"/>
    </source>
</evidence>
<accession>A0AAN8NDW8</accession>
<name>A0AAN8NDW8_9PEZI</name>
<keyword evidence="4" id="KW-1185">Reference proteome</keyword>
<dbReference type="AlphaFoldDB" id="A0AAN8NDW8"/>
<evidence type="ECO:0000313" key="4">
    <source>
        <dbReference type="Proteomes" id="UP001307849"/>
    </source>
</evidence>
<feature type="compositionally biased region" description="Polar residues" evidence="1">
    <location>
        <begin position="22"/>
        <end position="35"/>
    </location>
</feature>
<dbReference type="Proteomes" id="UP001307849">
    <property type="component" value="Unassembled WGS sequence"/>
</dbReference>
<sequence length="274" mass="30272">MPPIQHTFGTTGNAPSHPGAGATQTPQSRPLPNNFSQPTSSSSSSSSPLPVPPPPPPAPKTNESEGLHHNPTTPSTGGPIPYAYDAEERYLQPTTYSQNTFNINNPYNSYEGGQVEPQEPIPAYTRNGPNESPDLIAARREYLDVKAQIQKETIELTNLINTPPPNPTKILSIQDSIRKLYIRQGSLLQRIQDLQDPYSYAFQQSQAMTTMNPTHQTPLMYDPDQEAQDRNRALTLGNYTVTSRDRKKGIACLVILLFVLTVLIVGLVLKKRRS</sequence>
<gene>
    <name evidence="3" type="ORF">TWF506_002979</name>
</gene>
<reference evidence="3 4" key="1">
    <citation type="submission" date="2019-10" db="EMBL/GenBank/DDBJ databases">
        <authorList>
            <person name="Palmer J.M."/>
        </authorList>
    </citation>
    <scope>NUCLEOTIDE SEQUENCE [LARGE SCALE GENOMIC DNA]</scope>
    <source>
        <strain evidence="3 4">TWF506</strain>
    </source>
</reference>
<keyword evidence="2" id="KW-1133">Transmembrane helix</keyword>
<dbReference type="EMBL" id="JAVHJM010000011">
    <property type="protein sequence ID" value="KAK6502399.1"/>
    <property type="molecule type" value="Genomic_DNA"/>
</dbReference>
<protein>
    <submittedName>
        <fullName evidence="3">Uncharacterized protein</fullName>
    </submittedName>
</protein>
<keyword evidence="2" id="KW-0812">Transmembrane</keyword>
<feature type="transmembrane region" description="Helical" evidence="2">
    <location>
        <begin position="248"/>
        <end position="269"/>
    </location>
</feature>
<feature type="region of interest" description="Disordered" evidence="1">
    <location>
        <begin position="1"/>
        <end position="82"/>
    </location>
</feature>
<feature type="compositionally biased region" description="Pro residues" evidence="1">
    <location>
        <begin position="49"/>
        <end position="59"/>
    </location>
</feature>
<evidence type="ECO:0000256" key="1">
    <source>
        <dbReference type="SAM" id="MobiDB-lite"/>
    </source>
</evidence>
<proteinExistence type="predicted"/>
<comment type="caution">
    <text evidence="3">The sequence shown here is derived from an EMBL/GenBank/DDBJ whole genome shotgun (WGS) entry which is preliminary data.</text>
</comment>
<keyword evidence="2" id="KW-0472">Membrane</keyword>
<organism evidence="3 4">
    <name type="scientific">Arthrobotrys conoides</name>
    <dbReference type="NCBI Taxonomy" id="74498"/>
    <lineage>
        <taxon>Eukaryota</taxon>
        <taxon>Fungi</taxon>
        <taxon>Dikarya</taxon>
        <taxon>Ascomycota</taxon>
        <taxon>Pezizomycotina</taxon>
        <taxon>Orbiliomycetes</taxon>
        <taxon>Orbiliales</taxon>
        <taxon>Orbiliaceae</taxon>
        <taxon>Arthrobotrys</taxon>
    </lineage>
</organism>